<gene>
    <name evidence="2" type="ORF">D7I46_01415</name>
</gene>
<dbReference type="EMBL" id="CP032627">
    <property type="protein sequence ID" value="AYF99857.1"/>
    <property type="molecule type" value="Genomic_DNA"/>
</dbReference>
<dbReference type="KEGG" id="lact:D7I46_01415"/>
<name>A0A387BBR1_9LACT</name>
<dbReference type="Proteomes" id="UP000269374">
    <property type="component" value="Chromosome"/>
</dbReference>
<evidence type="ECO:0000313" key="3">
    <source>
        <dbReference type="Proteomes" id="UP000269374"/>
    </source>
</evidence>
<feature type="chain" id="PRO_5017187230" description="Lactococcin 972 family bacteriocin" evidence="1">
    <location>
        <begin position="29"/>
        <end position="140"/>
    </location>
</feature>
<evidence type="ECO:0008006" key="4">
    <source>
        <dbReference type="Google" id="ProtNLM"/>
    </source>
</evidence>
<sequence length="140" mass="14562">MKNYKKLSIITLLALTGLGTFGTLSVNAATKSKTTTATLGIKGVASMTDHVYFSYTGSKITTSSGSQSVTALIPSVWISKGGIKVIDSSGAWKKLYQGKYTVGVGVNAGSLGHLGVSVGDKYIRTAIQGDGTYGYYSFNG</sequence>
<feature type="signal peptide" evidence="1">
    <location>
        <begin position="1"/>
        <end position="28"/>
    </location>
</feature>
<dbReference type="AlphaFoldDB" id="A0A387BBR1"/>
<evidence type="ECO:0000313" key="2">
    <source>
        <dbReference type="EMBL" id="AYF99857.1"/>
    </source>
</evidence>
<keyword evidence="1" id="KW-0732">Signal</keyword>
<dbReference type="RefSeq" id="WP_120771246.1">
    <property type="nucleotide sequence ID" value="NZ_CP032627.1"/>
</dbReference>
<dbReference type="OrthoDB" id="9979415at2"/>
<proteinExistence type="predicted"/>
<protein>
    <recommendedName>
        <fullName evidence="4">Lactococcin 972 family bacteriocin</fullName>
    </recommendedName>
</protein>
<organism evidence="2 3">
    <name type="scientific">Lactococcus allomyrinae</name>
    <dbReference type="NCBI Taxonomy" id="2419773"/>
    <lineage>
        <taxon>Bacteria</taxon>
        <taxon>Bacillati</taxon>
        <taxon>Bacillota</taxon>
        <taxon>Bacilli</taxon>
        <taxon>Lactobacillales</taxon>
        <taxon>Streptococcaceae</taxon>
        <taxon>Lactococcus</taxon>
    </lineage>
</organism>
<evidence type="ECO:0000256" key="1">
    <source>
        <dbReference type="SAM" id="SignalP"/>
    </source>
</evidence>
<reference evidence="2 3" key="1">
    <citation type="submission" date="2018-09" db="EMBL/GenBank/DDBJ databases">
        <title>Genome sequencing of strain 1JSPR-7.</title>
        <authorList>
            <person name="Heo J."/>
            <person name="Kim S.-J."/>
            <person name="Kwon S.-W."/>
        </authorList>
    </citation>
    <scope>NUCLEOTIDE SEQUENCE [LARGE SCALE GENOMIC DNA]</scope>
    <source>
        <strain evidence="2 3">1JSPR-7</strain>
    </source>
</reference>
<accession>A0A387BBR1</accession>
<keyword evidence="3" id="KW-1185">Reference proteome</keyword>